<proteinExistence type="predicted"/>
<evidence type="ECO:0000313" key="2">
    <source>
        <dbReference type="EMBL" id="CBY12145.1"/>
    </source>
</evidence>
<protein>
    <submittedName>
        <fullName evidence="2">Uncharacterized protein</fullName>
    </submittedName>
</protein>
<sequence>MDGEKERKSKHHRRSFVSYAFARSTSEKAEKTIAESKGRILNAPLSGRGGFMNDTDAVYLDVDKVEHDGEREGEEFLAKMADANLQAEKNGSGELMTLLVGGNNVKIRPADFGDGEVDDKENNDDLEGEKTESED</sequence>
<feature type="region of interest" description="Disordered" evidence="1">
    <location>
        <begin position="108"/>
        <end position="135"/>
    </location>
</feature>
<dbReference type="InParanoid" id="E4XQQ9"/>
<accession>E4XQQ9</accession>
<name>E4XQQ9_OIKDI</name>
<dbReference type="Proteomes" id="UP000001307">
    <property type="component" value="Unassembled WGS sequence"/>
</dbReference>
<evidence type="ECO:0000256" key="1">
    <source>
        <dbReference type="SAM" id="MobiDB-lite"/>
    </source>
</evidence>
<dbReference type="AlphaFoldDB" id="E4XQQ9"/>
<feature type="compositionally biased region" description="Acidic residues" evidence="1">
    <location>
        <begin position="113"/>
        <end position="127"/>
    </location>
</feature>
<keyword evidence="3" id="KW-1185">Reference proteome</keyword>
<gene>
    <name evidence="2" type="ORF">GSOID_T00018016001</name>
</gene>
<dbReference type="EMBL" id="FN653108">
    <property type="protein sequence ID" value="CBY12145.1"/>
    <property type="molecule type" value="Genomic_DNA"/>
</dbReference>
<reference evidence="2" key="1">
    <citation type="journal article" date="2010" name="Science">
        <title>Plasticity of animal genome architecture unmasked by rapid evolution of a pelagic tunicate.</title>
        <authorList>
            <person name="Denoeud F."/>
            <person name="Henriet S."/>
            <person name="Mungpakdee S."/>
            <person name="Aury J.M."/>
            <person name="Da Silva C."/>
            <person name="Brinkmann H."/>
            <person name="Mikhaleva J."/>
            <person name="Olsen L.C."/>
            <person name="Jubin C."/>
            <person name="Canestro C."/>
            <person name="Bouquet J.M."/>
            <person name="Danks G."/>
            <person name="Poulain J."/>
            <person name="Campsteijn C."/>
            <person name="Adamski M."/>
            <person name="Cross I."/>
            <person name="Yadetie F."/>
            <person name="Muffato M."/>
            <person name="Louis A."/>
            <person name="Butcher S."/>
            <person name="Tsagkogeorga G."/>
            <person name="Konrad A."/>
            <person name="Singh S."/>
            <person name="Jensen M.F."/>
            <person name="Cong E.H."/>
            <person name="Eikeseth-Otteraa H."/>
            <person name="Noel B."/>
            <person name="Anthouard V."/>
            <person name="Porcel B.M."/>
            <person name="Kachouri-Lafond R."/>
            <person name="Nishino A."/>
            <person name="Ugolini M."/>
            <person name="Chourrout P."/>
            <person name="Nishida H."/>
            <person name="Aasland R."/>
            <person name="Huzurbazar S."/>
            <person name="Westhof E."/>
            <person name="Delsuc F."/>
            <person name="Lehrach H."/>
            <person name="Reinhardt R."/>
            <person name="Weissenbach J."/>
            <person name="Roy S.W."/>
            <person name="Artiguenave F."/>
            <person name="Postlethwait J.H."/>
            <person name="Manak J.R."/>
            <person name="Thompson E.M."/>
            <person name="Jaillon O."/>
            <person name="Du Pasquier L."/>
            <person name="Boudinot P."/>
            <person name="Liberles D.A."/>
            <person name="Volff J.N."/>
            <person name="Philippe H."/>
            <person name="Lenhard B."/>
            <person name="Roest Crollius H."/>
            <person name="Wincker P."/>
            <person name="Chourrout D."/>
        </authorList>
    </citation>
    <scope>NUCLEOTIDE SEQUENCE [LARGE SCALE GENOMIC DNA]</scope>
</reference>
<organism evidence="2">
    <name type="scientific">Oikopleura dioica</name>
    <name type="common">Tunicate</name>
    <dbReference type="NCBI Taxonomy" id="34765"/>
    <lineage>
        <taxon>Eukaryota</taxon>
        <taxon>Metazoa</taxon>
        <taxon>Chordata</taxon>
        <taxon>Tunicata</taxon>
        <taxon>Appendicularia</taxon>
        <taxon>Copelata</taxon>
        <taxon>Oikopleuridae</taxon>
        <taxon>Oikopleura</taxon>
    </lineage>
</organism>
<dbReference type="OrthoDB" id="10260897at2759"/>
<evidence type="ECO:0000313" key="3">
    <source>
        <dbReference type="Proteomes" id="UP000001307"/>
    </source>
</evidence>